<evidence type="ECO:0000313" key="2">
    <source>
        <dbReference type="EMBL" id="GGI58467.1"/>
    </source>
</evidence>
<name>A0ABQ2C3X4_9FLAO</name>
<dbReference type="Pfam" id="PF03432">
    <property type="entry name" value="Relaxase"/>
    <property type="match status" value="1"/>
</dbReference>
<comment type="caution">
    <text evidence="2">The sequence shown here is derived from an EMBL/GenBank/DDBJ whole genome shotgun (WGS) entry which is preliminary data.</text>
</comment>
<dbReference type="RefSeq" id="WP_188375373.1">
    <property type="nucleotide sequence ID" value="NZ_BMDQ01000006.1"/>
</dbReference>
<keyword evidence="3" id="KW-1185">Reference proteome</keyword>
<feature type="domain" description="MobA/VirD2-like nuclease" evidence="1">
    <location>
        <begin position="64"/>
        <end position="161"/>
    </location>
</feature>
<reference evidence="3" key="1">
    <citation type="journal article" date="2019" name="Int. J. Syst. Evol. Microbiol.">
        <title>The Global Catalogue of Microorganisms (GCM) 10K type strain sequencing project: providing services to taxonomists for standard genome sequencing and annotation.</title>
        <authorList>
            <consortium name="The Broad Institute Genomics Platform"/>
            <consortium name="The Broad Institute Genome Sequencing Center for Infectious Disease"/>
            <person name="Wu L."/>
            <person name="Ma J."/>
        </authorList>
    </citation>
    <scope>NUCLEOTIDE SEQUENCE [LARGE SCALE GENOMIC DNA]</scope>
    <source>
        <strain evidence="3">CCM 8681</strain>
    </source>
</reference>
<dbReference type="Proteomes" id="UP000624701">
    <property type="component" value="Unassembled WGS sequence"/>
</dbReference>
<evidence type="ECO:0000259" key="1">
    <source>
        <dbReference type="Pfam" id="PF03432"/>
    </source>
</evidence>
<protein>
    <recommendedName>
        <fullName evidence="1">MobA/VirD2-like nuclease domain-containing protein</fullName>
    </recommendedName>
</protein>
<evidence type="ECO:0000313" key="3">
    <source>
        <dbReference type="Proteomes" id="UP000624701"/>
    </source>
</evidence>
<dbReference type="EMBL" id="BMDQ01000006">
    <property type="protein sequence ID" value="GGI58467.1"/>
    <property type="molecule type" value="Genomic_DNA"/>
</dbReference>
<gene>
    <name evidence="2" type="ORF">GCM10011444_27760</name>
</gene>
<proteinExistence type="predicted"/>
<organism evidence="2 3">
    <name type="scientific">Winogradskyella haliclonae</name>
    <dbReference type="NCBI Taxonomy" id="2048558"/>
    <lineage>
        <taxon>Bacteria</taxon>
        <taxon>Pseudomonadati</taxon>
        <taxon>Bacteroidota</taxon>
        <taxon>Flavobacteriia</taxon>
        <taxon>Flavobacteriales</taxon>
        <taxon>Flavobacteriaceae</taxon>
        <taxon>Winogradskyella</taxon>
    </lineage>
</organism>
<sequence length="196" mass="22822">MIIKEKPIKNYKGLEGVLRYILSKEVDDGFIHTRFIGGDRAFKKQMEASGDDAQTHSIIAERRLQNMLAVYKQNDAKRIHKRSNETKFHHSIISFHKADKLSAEDLLKTCKQFIKVRYPKSIVCGVSHHDKSHLHIHVIGSHVQLSGVTNYYTKKQFSEVKNRMELWQDKELNVSHSKVLHVKKKSKAYLKMRNTN</sequence>
<accession>A0ABQ2C3X4</accession>
<dbReference type="InterPro" id="IPR005094">
    <property type="entry name" value="Endonuclease_MobA/VirD2"/>
</dbReference>